<accession>A0A0P0A7X7</accession>
<protein>
    <submittedName>
        <fullName evidence="1">Uncharacterized protein</fullName>
    </submittedName>
</protein>
<dbReference type="PATRIC" id="fig|1397108.4.peg.555"/>
<proteinExistence type="predicted"/>
<evidence type="ECO:0000313" key="2">
    <source>
        <dbReference type="Proteomes" id="UP000064920"/>
    </source>
</evidence>
<organism evidence="1 2">
    <name type="scientific">Celeribacter marinus</name>
    <dbReference type="NCBI Taxonomy" id="1397108"/>
    <lineage>
        <taxon>Bacteria</taxon>
        <taxon>Pseudomonadati</taxon>
        <taxon>Pseudomonadota</taxon>
        <taxon>Alphaproteobacteria</taxon>
        <taxon>Rhodobacterales</taxon>
        <taxon>Roseobacteraceae</taxon>
        <taxon>Celeribacter</taxon>
    </lineage>
</organism>
<sequence>MFPAQTLIRIMLRMINVAVAGRDMAVSAICRVVRHTCAPNRTDLMTRSDSPAKHQFPQLG</sequence>
<dbReference type="Proteomes" id="UP000064920">
    <property type="component" value="Chromosome"/>
</dbReference>
<dbReference type="STRING" id="1397108.IMCC12053_538"/>
<dbReference type="AlphaFoldDB" id="A0A0P0A7X7"/>
<keyword evidence="2" id="KW-1185">Reference proteome</keyword>
<gene>
    <name evidence="1" type="ORF">IMCC12053_538</name>
</gene>
<evidence type="ECO:0000313" key="1">
    <source>
        <dbReference type="EMBL" id="ALI54487.1"/>
    </source>
</evidence>
<dbReference type="KEGG" id="cmar:IMCC12053_538"/>
<dbReference type="EMBL" id="CP012023">
    <property type="protein sequence ID" value="ALI54487.1"/>
    <property type="molecule type" value="Genomic_DNA"/>
</dbReference>
<name>A0A0P0A7X7_9RHOB</name>
<reference evidence="1 2" key="1">
    <citation type="submission" date="2015-05" db="EMBL/GenBank/DDBJ databases">
        <authorList>
            <person name="Wang D.B."/>
            <person name="Wang M."/>
        </authorList>
    </citation>
    <scope>NUCLEOTIDE SEQUENCE [LARGE SCALE GENOMIC DNA]</scope>
    <source>
        <strain evidence="1 2">IMCC 12053</strain>
    </source>
</reference>